<dbReference type="Pfam" id="PF19239">
    <property type="entry name" value="GIY_YIG_domain"/>
    <property type="match status" value="1"/>
</dbReference>
<dbReference type="GO" id="GO:0003677">
    <property type="term" value="F:DNA binding"/>
    <property type="evidence" value="ECO:0007669"/>
    <property type="project" value="InterPro"/>
</dbReference>
<dbReference type="PANTHER" id="PTHR35133:SF1">
    <property type="entry name" value="PROTEIN EFFECTOR OF TRANSCRIPTION 2-RELATED"/>
    <property type="match status" value="1"/>
</dbReference>
<accession>A0A8B8P5D7</accession>
<dbReference type="InterPro" id="IPR038909">
    <property type="entry name" value="Effector_transcript"/>
</dbReference>
<evidence type="ECO:0000313" key="2">
    <source>
        <dbReference type="RefSeq" id="XP_030529997.1"/>
    </source>
</evidence>
<proteinExistence type="predicted"/>
<protein>
    <submittedName>
        <fullName evidence="2">Protein EFFECTOR OF TRANSCRIPTION 2 isoform X1</fullName>
    </submittedName>
</protein>
<sequence>MGGSDSDSNVVLPRLKREDCGRTKHDSAFSTWKVLVGPTDWEDYSSGKEGATRYRVHNLPRSPGPGIYELGVAASHAKSGREVAKLDPRLVVVVYLGKADCVRTRLQQYGRSGAHLGRCSPAACEIDCKTCSPTRQLGLFEEVLSRGNPIVFRWATLNDKGDAQRAELSLLDTFDYAWNKGSNGSRRPSDIFRKLDEIASSTYHISSMARKLLPFRPREVGIRIRGKLLSEKKETSPQTGGENNNFLNGIFKFSKSRPRLVISESRANDTAISGTSPANESFSPLCGVILEDGSPCTKPTLQGRKRCSGHKGMRIWASNSVSHANDTAISVSYPANESFSPSCGVILEDGSPCTKPPVQGRKRCIEHKGMRIPASNSVLSRKGASSKIHELGNMVEEAFLQQGNVKNDFGTVCGVDFGDGTFCTRRAARGRVRCEHHKGMRINQIKKKHVGS</sequence>
<dbReference type="GO" id="GO:0006355">
    <property type="term" value="P:regulation of DNA-templated transcription"/>
    <property type="evidence" value="ECO:0007669"/>
    <property type="project" value="InterPro"/>
</dbReference>
<evidence type="ECO:0000313" key="1">
    <source>
        <dbReference type="Proteomes" id="UP000827889"/>
    </source>
</evidence>
<dbReference type="GeneID" id="115740619"/>
<name>A0A8B8P5D7_9MYRT</name>
<dbReference type="RefSeq" id="XP_030529997.1">
    <property type="nucleotide sequence ID" value="XM_030674137.2"/>
</dbReference>
<keyword evidence="1" id="KW-1185">Reference proteome</keyword>
<dbReference type="Proteomes" id="UP000827889">
    <property type="component" value="Chromosome 4"/>
</dbReference>
<gene>
    <name evidence="2" type="primary">LOC115740619</name>
</gene>
<organism evidence="1 2">
    <name type="scientific">Rhodamnia argentea</name>
    <dbReference type="NCBI Taxonomy" id="178133"/>
    <lineage>
        <taxon>Eukaryota</taxon>
        <taxon>Viridiplantae</taxon>
        <taxon>Streptophyta</taxon>
        <taxon>Embryophyta</taxon>
        <taxon>Tracheophyta</taxon>
        <taxon>Spermatophyta</taxon>
        <taxon>Magnoliopsida</taxon>
        <taxon>eudicotyledons</taxon>
        <taxon>Gunneridae</taxon>
        <taxon>Pentapetalae</taxon>
        <taxon>rosids</taxon>
        <taxon>malvids</taxon>
        <taxon>Myrtales</taxon>
        <taxon>Myrtaceae</taxon>
        <taxon>Myrtoideae</taxon>
        <taxon>Myrteae</taxon>
        <taxon>Australasian group</taxon>
        <taxon>Rhodamnia</taxon>
    </lineage>
</organism>
<reference evidence="2" key="1">
    <citation type="submission" date="2025-08" db="UniProtKB">
        <authorList>
            <consortium name="RefSeq"/>
        </authorList>
    </citation>
    <scope>IDENTIFICATION</scope>
    <source>
        <tissue evidence="2">Leaf</tissue>
    </source>
</reference>
<dbReference type="PANTHER" id="PTHR35133">
    <property type="entry name" value="PROTEIN EFFECTOR OF TRANSCRIPTION 2-RELATED"/>
    <property type="match status" value="1"/>
</dbReference>
<dbReference type="KEGG" id="rarg:115740619"/>
<dbReference type="AlphaFoldDB" id="A0A8B8P5D7"/>
<dbReference type="OrthoDB" id="1922121at2759"/>